<keyword evidence="7" id="KW-0460">Magnesium</keyword>
<dbReference type="CDD" id="cd00515">
    <property type="entry name" value="HAM1"/>
    <property type="match status" value="1"/>
</dbReference>
<comment type="similarity">
    <text evidence="2">Belongs to the HAM1 NTPase family.</text>
</comment>
<dbReference type="PaxDb" id="3055-EDP08967"/>
<dbReference type="GO" id="GO:0046872">
    <property type="term" value="F:metal ion binding"/>
    <property type="evidence" value="ECO:0007669"/>
    <property type="project" value="UniProtKB-KW"/>
</dbReference>
<evidence type="ECO:0000256" key="5">
    <source>
        <dbReference type="ARBA" id="ARBA00022741"/>
    </source>
</evidence>
<keyword evidence="4" id="KW-0479">Metal-binding</keyword>
<evidence type="ECO:0000256" key="12">
    <source>
        <dbReference type="ARBA" id="ARBA00093255"/>
    </source>
</evidence>
<keyword evidence="8" id="KW-0546">Nucleotide metabolism</keyword>
<dbReference type="ExpressionAtlas" id="A0A2K3CZI7">
    <property type="expression patterns" value="differential"/>
</dbReference>
<dbReference type="STRING" id="3055.A0A2K3CZI7"/>
<dbReference type="AlphaFoldDB" id="A0A2K3CZI7"/>
<comment type="catalytic activity">
    <reaction evidence="11">
        <text>ITP + H2O = IMP + diphosphate + H(+)</text>
        <dbReference type="Rhea" id="RHEA:29399"/>
        <dbReference type="ChEBI" id="CHEBI:15377"/>
        <dbReference type="ChEBI" id="CHEBI:15378"/>
        <dbReference type="ChEBI" id="CHEBI:33019"/>
        <dbReference type="ChEBI" id="CHEBI:58053"/>
        <dbReference type="ChEBI" id="CHEBI:61402"/>
        <dbReference type="EC" id="3.6.1.66"/>
    </reaction>
    <physiologicalReaction direction="left-to-right" evidence="11">
        <dbReference type="Rhea" id="RHEA:29400"/>
    </physiologicalReaction>
</comment>
<dbReference type="Gene3D" id="3.90.950.10">
    <property type="match status" value="1"/>
</dbReference>
<keyword evidence="15" id="KW-1185">Reference proteome</keyword>
<evidence type="ECO:0000256" key="11">
    <source>
        <dbReference type="ARBA" id="ARBA00093218"/>
    </source>
</evidence>
<evidence type="ECO:0000256" key="10">
    <source>
        <dbReference type="ARBA" id="ARBA00066468"/>
    </source>
</evidence>
<evidence type="ECO:0000256" key="7">
    <source>
        <dbReference type="ARBA" id="ARBA00022842"/>
    </source>
</evidence>
<sequence>MQRHLLECTLQLEIPVQAGRGGSFARDRAVAERNVHDATSQVVAILSDGPRLPFELQAVELDLPELQGDPEDICRQKCRIAADQLQGPVLVDDASLCCTALNGLPGPYIKWFIEKLEPEGFLRMLEGFEDKSAAFQCVFAFAPGPGSEPVTFVGRLPGRIVPPRGPSGGKWGDLSRLFELEGYGRTYAEMDEATLRAVSHRSQALALVREYLLTLS</sequence>
<keyword evidence="3" id="KW-0963">Cytoplasm</keyword>
<evidence type="ECO:0000256" key="13">
    <source>
        <dbReference type="ARBA" id="ARBA00093271"/>
    </source>
</evidence>
<evidence type="ECO:0000256" key="8">
    <source>
        <dbReference type="ARBA" id="ARBA00023080"/>
    </source>
</evidence>
<dbReference type="KEGG" id="cre:CHLRE_13g568950v5"/>
<keyword evidence="6" id="KW-0378">Hydrolase</keyword>
<dbReference type="GO" id="GO:0000166">
    <property type="term" value="F:nucleotide binding"/>
    <property type="evidence" value="ECO:0007669"/>
    <property type="project" value="UniProtKB-KW"/>
</dbReference>
<dbReference type="FunFam" id="3.90.950.10:FF:000003">
    <property type="entry name" value="Inosine triphosphate pyrophosphatase"/>
    <property type="match status" value="1"/>
</dbReference>
<dbReference type="GO" id="GO:0047429">
    <property type="term" value="F:nucleoside triphosphate diphosphatase activity"/>
    <property type="evidence" value="ECO:0000318"/>
    <property type="project" value="GO_Central"/>
</dbReference>
<dbReference type="RefSeq" id="XP_042917313.1">
    <property type="nucleotide sequence ID" value="XM_043069338.1"/>
</dbReference>
<dbReference type="PANTHER" id="PTHR11067:SF9">
    <property type="entry name" value="INOSINE TRIPHOSPHATE PYROPHOSPHATASE"/>
    <property type="match status" value="1"/>
</dbReference>
<comment type="catalytic activity">
    <reaction evidence="12">
        <text>dITP + H2O = dIMP + diphosphate + H(+)</text>
        <dbReference type="Rhea" id="RHEA:28342"/>
        <dbReference type="ChEBI" id="CHEBI:15377"/>
        <dbReference type="ChEBI" id="CHEBI:15378"/>
        <dbReference type="ChEBI" id="CHEBI:33019"/>
        <dbReference type="ChEBI" id="CHEBI:61194"/>
        <dbReference type="ChEBI" id="CHEBI:61382"/>
        <dbReference type="EC" id="3.6.1.66"/>
    </reaction>
    <physiologicalReaction direction="left-to-right" evidence="12">
        <dbReference type="Rhea" id="RHEA:28343"/>
    </physiologicalReaction>
</comment>
<evidence type="ECO:0000256" key="2">
    <source>
        <dbReference type="ARBA" id="ARBA00008023"/>
    </source>
</evidence>
<comment type="catalytic activity">
    <reaction evidence="13">
        <text>N(6)-hydroxy-dATP + H2O = N(6)-hydroxy-dAMP + diphosphate + H(+)</text>
        <dbReference type="Rhea" id="RHEA:83971"/>
        <dbReference type="ChEBI" id="CHEBI:15377"/>
        <dbReference type="ChEBI" id="CHEBI:15378"/>
        <dbReference type="ChEBI" id="CHEBI:33019"/>
        <dbReference type="ChEBI" id="CHEBI:233529"/>
        <dbReference type="ChEBI" id="CHEBI:233530"/>
    </reaction>
    <physiologicalReaction direction="left-to-right" evidence="13">
        <dbReference type="Rhea" id="RHEA:83972"/>
    </physiologicalReaction>
</comment>
<comment type="function">
    <text evidence="9">Pyrophosphatase that hydrolyzes the non-canonical purine nucleotides inosine triphosphate (ITP), deoxyinosine triphosphate (dITP) as well as 2'-deoxy-N-6-hydroxylaminopurine triphosphate (dHAPTP) and xanthosine 5'-triphosphate (XTP) to their respective monophosphate derivatives. The enzyme does not distinguish between the deoxy- and ribose forms. Probably excludes non-canonical purines from RNA and DNA precursor pools, thus preventing their incorporation into RNA and DNA and avoiding chromosomal lesions.</text>
</comment>
<evidence type="ECO:0000256" key="6">
    <source>
        <dbReference type="ARBA" id="ARBA00022801"/>
    </source>
</evidence>
<organism evidence="14 15">
    <name type="scientific">Chlamydomonas reinhardtii</name>
    <name type="common">Chlamydomonas smithii</name>
    <dbReference type="NCBI Taxonomy" id="3055"/>
    <lineage>
        <taxon>Eukaryota</taxon>
        <taxon>Viridiplantae</taxon>
        <taxon>Chlorophyta</taxon>
        <taxon>core chlorophytes</taxon>
        <taxon>Chlorophyceae</taxon>
        <taxon>CS clade</taxon>
        <taxon>Chlamydomonadales</taxon>
        <taxon>Chlamydomonadaceae</taxon>
        <taxon>Chlamydomonas</taxon>
    </lineage>
</organism>
<dbReference type="PANTHER" id="PTHR11067">
    <property type="entry name" value="INOSINE TRIPHOSPHATE PYROPHOSPHATASE/HAM1 PROTEIN"/>
    <property type="match status" value="1"/>
</dbReference>
<dbReference type="EMBL" id="CM008974">
    <property type="protein sequence ID" value="PNW73698.1"/>
    <property type="molecule type" value="Genomic_DNA"/>
</dbReference>
<evidence type="ECO:0000256" key="1">
    <source>
        <dbReference type="ARBA" id="ARBA00004496"/>
    </source>
</evidence>
<name>A0A2K3CZI7_CHLRE</name>
<proteinExistence type="inferred from homology"/>
<dbReference type="GeneID" id="5719100"/>
<dbReference type="EC" id="3.6.1.66" evidence="10"/>
<comment type="subcellular location">
    <subcellularLocation>
        <location evidence="1">Cytoplasm</location>
    </subcellularLocation>
</comment>
<dbReference type="InterPro" id="IPR002637">
    <property type="entry name" value="RdgB/HAM1"/>
</dbReference>
<dbReference type="GO" id="GO:0005737">
    <property type="term" value="C:cytoplasm"/>
    <property type="evidence" value="ECO:0000318"/>
    <property type="project" value="GO_Central"/>
</dbReference>
<reference evidence="14 15" key="1">
    <citation type="journal article" date="2007" name="Science">
        <title>The Chlamydomonas genome reveals the evolution of key animal and plant functions.</title>
        <authorList>
            <person name="Merchant S.S."/>
            <person name="Prochnik S.E."/>
            <person name="Vallon O."/>
            <person name="Harris E.H."/>
            <person name="Karpowicz S.J."/>
            <person name="Witman G.B."/>
            <person name="Terry A."/>
            <person name="Salamov A."/>
            <person name="Fritz-Laylin L.K."/>
            <person name="Marechal-Drouard L."/>
            <person name="Marshall W.F."/>
            <person name="Qu L.H."/>
            <person name="Nelson D.R."/>
            <person name="Sanderfoot A.A."/>
            <person name="Spalding M.H."/>
            <person name="Kapitonov V.V."/>
            <person name="Ren Q."/>
            <person name="Ferris P."/>
            <person name="Lindquist E."/>
            <person name="Shapiro H."/>
            <person name="Lucas S.M."/>
            <person name="Grimwood J."/>
            <person name="Schmutz J."/>
            <person name="Cardol P."/>
            <person name="Cerutti H."/>
            <person name="Chanfreau G."/>
            <person name="Chen C.L."/>
            <person name="Cognat V."/>
            <person name="Croft M.T."/>
            <person name="Dent R."/>
            <person name="Dutcher S."/>
            <person name="Fernandez E."/>
            <person name="Fukuzawa H."/>
            <person name="Gonzalez-Ballester D."/>
            <person name="Gonzalez-Halphen D."/>
            <person name="Hallmann A."/>
            <person name="Hanikenne M."/>
            <person name="Hippler M."/>
            <person name="Inwood W."/>
            <person name="Jabbari K."/>
            <person name="Kalanon M."/>
            <person name="Kuras R."/>
            <person name="Lefebvre P.A."/>
            <person name="Lemaire S.D."/>
            <person name="Lobanov A.V."/>
            <person name="Lohr M."/>
            <person name="Manuell A."/>
            <person name="Meier I."/>
            <person name="Mets L."/>
            <person name="Mittag M."/>
            <person name="Mittelmeier T."/>
            <person name="Moroney J.V."/>
            <person name="Moseley J."/>
            <person name="Napoli C."/>
            <person name="Nedelcu A.M."/>
            <person name="Niyogi K."/>
            <person name="Novoselov S.V."/>
            <person name="Paulsen I.T."/>
            <person name="Pazour G."/>
            <person name="Purton S."/>
            <person name="Ral J.P."/>
            <person name="Riano-Pachon D.M."/>
            <person name="Riekhof W."/>
            <person name="Rymarquis L."/>
            <person name="Schroda M."/>
            <person name="Stern D."/>
            <person name="Umen J."/>
            <person name="Willows R."/>
            <person name="Wilson N."/>
            <person name="Zimmer S.L."/>
            <person name="Allmer J."/>
            <person name="Balk J."/>
            <person name="Bisova K."/>
            <person name="Chen C.J."/>
            <person name="Elias M."/>
            <person name="Gendler K."/>
            <person name="Hauser C."/>
            <person name="Lamb M.R."/>
            <person name="Ledford H."/>
            <person name="Long J.C."/>
            <person name="Minagawa J."/>
            <person name="Page M.D."/>
            <person name="Pan J."/>
            <person name="Pootakham W."/>
            <person name="Roje S."/>
            <person name="Rose A."/>
            <person name="Stahlberg E."/>
            <person name="Terauchi A.M."/>
            <person name="Yang P."/>
            <person name="Ball S."/>
            <person name="Bowler C."/>
            <person name="Dieckmann C.L."/>
            <person name="Gladyshev V.N."/>
            <person name="Green P."/>
            <person name="Jorgensen R."/>
            <person name="Mayfield S."/>
            <person name="Mueller-Roeber B."/>
            <person name="Rajamani S."/>
            <person name="Sayre R.T."/>
            <person name="Brokstein P."/>
            <person name="Dubchak I."/>
            <person name="Goodstein D."/>
            <person name="Hornick L."/>
            <person name="Huang Y.W."/>
            <person name="Jhaveri J."/>
            <person name="Luo Y."/>
            <person name="Martinez D."/>
            <person name="Ngau W.C."/>
            <person name="Otillar B."/>
            <person name="Poliakov A."/>
            <person name="Porter A."/>
            <person name="Szajkowski L."/>
            <person name="Werner G."/>
            <person name="Zhou K."/>
            <person name="Grigoriev I.V."/>
            <person name="Rokhsar D.S."/>
            <person name="Grossman A.R."/>
        </authorList>
    </citation>
    <scope>NUCLEOTIDE SEQUENCE [LARGE SCALE GENOMIC DNA]</scope>
    <source>
        <strain evidence="15">CC-503</strain>
    </source>
</reference>
<evidence type="ECO:0000313" key="14">
    <source>
        <dbReference type="EMBL" id="PNW73698.1"/>
    </source>
</evidence>
<dbReference type="OrthoDB" id="6288734at2759"/>
<evidence type="ECO:0000256" key="3">
    <source>
        <dbReference type="ARBA" id="ARBA00022490"/>
    </source>
</evidence>
<dbReference type="Pfam" id="PF01725">
    <property type="entry name" value="Ham1p_like"/>
    <property type="match status" value="1"/>
</dbReference>
<gene>
    <name evidence="14" type="ORF">CHLRE_13g568950v5</name>
</gene>
<evidence type="ECO:0000256" key="9">
    <source>
        <dbReference type="ARBA" id="ARBA00054940"/>
    </source>
</evidence>
<accession>A0A2K3CZI7</accession>
<dbReference type="GO" id="GO:0009143">
    <property type="term" value="P:nucleoside triphosphate catabolic process"/>
    <property type="evidence" value="ECO:0000318"/>
    <property type="project" value="GO_Central"/>
</dbReference>
<protein>
    <recommendedName>
        <fullName evidence="10">XTP/dITP diphosphatase</fullName>
        <ecNumber evidence="10">3.6.1.66</ecNumber>
    </recommendedName>
</protein>
<dbReference type="GO" id="GO:0009117">
    <property type="term" value="P:nucleotide metabolic process"/>
    <property type="evidence" value="ECO:0007669"/>
    <property type="project" value="UniProtKB-KW"/>
</dbReference>
<dbReference type="Proteomes" id="UP000006906">
    <property type="component" value="Chromosome 13"/>
</dbReference>
<dbReference type="Gramene" id="PNW73698">
    <property type="protein sequence ID" value="PNW73698"/>
    <property type="gene ID" value="CHLRE_13g568950v5"/>
</dbReference>
<dbReference type="GO" id="GO:0036220">
    <property type="term" value="F:ITP diphosphatase activity"/>
    <property type="evidence" value="ECO:0007669"/>
    <property type="project" value="UniProtKB-EC"/>
</dbReference>
<dbReference type="SUPFAM" id="SSF52972">
    <property type="entry name" value="ITPase-like"/>
    <property type="match status" value="1"/>
</dbReference>
<evidence type="ECO:0000313" key="15">
    <source>
        <dbReference type="Proteomes" id="UP000006906"/>
    </source>
</evidence>
<dbReference type="InterPro" id="IPR029001">
    <property type="entry name" value="ITPase-like_fam"/>
</dbReference>
<dbReference type="InParanoid" id="A0A2K3CZI7"/>
<evidence type="ECO:0000256" key="4">
    <source>
        <dbReference type="ARBA" id="ARBA00022723"/>
    </source>
</evidence>
<keyword evidence="5" id="KW-0547">Nucleotide-binding</keyword>